<organism evidence="1 2">
    <name type="scientific">Bacteroides salyersiae</name>
    <dbReference type="NCBI Taxonomy" id="291644"/>
    <lineage>
        <taxon>Bacteria</taxon>
        <taxon>Pseudomonadati</taxon>
        <taxon>Bacteroidota</taxon>
        <taxon>Bacteroidia</taxon>
        <taxon>Bacteroidales</taxon>
        <taxon>Bacteroidaceae</taxon>
        <taxon>Bacteroides</taxon>
    </lineage>
</organism>
<comment type="caution">
    <text evidence="1">The sequence shown here is derived from an EMBL/GenBank/DDBJ whole genome shotgun (WGS) entry which is preliminary data.</text>
</comment>
<gene>
    <name evidence="1" type="ORF">F3F73_14330</name>
</gene>
<evidence type="ECO:0008006" key="3">
    <source>
        <dbReference type="Google" id="ProtNLM"/>
    </source>
</evidence>
<sequence>MTKRELYLFNPDNDLSLASGEVNYMPPATARRMAEELALLPAWYASAGSAVLAPSAYNLAFLREMQECLSLPVELVTEPEVASISNLKPVPWGWNPALKRRLRCLGMPETELPAEPYLEKLRHLSHRSQAVELLPRLQLDESFCGESFYLTQPEEWCRFVESRASCLLKAPLSGSGKGLNWCKGAYTAFIAGWCKRVAALQGGIIAEPVYNKVIDFAMEFFSDGVGKVFFVGYSIFSTNASGAYDGNLLLPDEEIERRLSAYVPKVSFDRLKRKLEEELSSRFGSVYSGYLGVDMMVCRFPSGEVEYRIHPCVEINLRMNMGVVAHFIYKRYVMSGASGRFLITYHPVSGEAMQAHEQMRAGYPLQLKEEKVVAGYMPLVPVTNRSAYRAWIEVE</sequence>
<reference evidence="1 2" key="1">
    <citation type="journal article" date="2019" name="Nat. Med.">
        <title>A library of human gut bacterial isolates paired with longitudinal multiomics data enables mechanistic microbiome research.</title>
        <authorList>
            <person name="Poyet M."/>
            <person name="Groussin M."/>
            <person name="Gibbons S.M."/>
            <person name="Avila-Pacheco J."/>
            <person name="Jiang X."/>
            <person name="Kearney S.M."/>
            <person name="Perrotta A.R."/>
            <person name="Berdy B."/>
            <person name="Zhao S."/>
            <person name="Lieberman T.D."/>
            <person name="Swanson P.K."/>
            <person name="Smith M."/>
            <person name="Roesemann S."/>
            <person name="Alexander J.E."/>
            <person name="Rich S.A."/>
            <person name="Livny J."/>
            <person name="Vlamakis H."/>
            <person name="Clish C."/>
            <person name="Bullock K."/>
            <person name="Deik A."/>
            <person name="Scott J."/>
            <person name="Pierce K.A."/>
            <person name="Xavier R.J."/>
            <person name="Alm E.J."/>
        </authorList>
    </citation>
    <scope>NUCLEOTIDE SEQUENCE [LARGE SCALE GENOMIC DNA]</scope>
    <source>
        <strain evidence="1 2">BIOML-A10</strain>
    </source>
</reference>
<name>A0A7J4XH23_9BACE</name>
<proteinExistence type="predicted"/>
<dbReference type="Proteomes" id="UP000422221">
    <property type="component" value="Unassembled WGS sequence"/>
</dbReference>
<evidence type="ECO:0000313" key="2">
    <source>
        <dbReference type="Proteomes" id="UP000422221"/>
    </source>
</evidence>
<evidence type="ECO:0000313" key="1">
    <source>
        <dbReference type="EMBL" id="KAA3762925.1"/>
    </source>
</evidence>
<accession>A0A7J4XH23</accession>
<protein>
    <recommendedName>
        <fullName evidence="3">ATP-grasp domain-containing protein</fullName>
    </recommendedName>
</protein>
<dbReference type="RefSeq" id="WP_130059362.1">
    <property type="nucleotide sequence ID" value="NZ_JADNPJ010000007.1"/>
</dbReference>
<dbReference type="EMBL" id="VWMK01000014">
    <property type="protein sequence ID" value="KAA3762925.1"/>
    <property type="molecule type" value="Genomic_DNA"/>
</dbReference>
<dbReference type="AlphaFoldDB" id="A0A7J4XH23"/>